<evidence type="ECO:0000256" key="1">
    <source>
        <dbReference type="SAM" id="MobiDB-lite"/>
    </source>
</evidence>
<keyword evidence="2" id="KW-0812">Transmembrane</keyword>
<accession>A0A426YT91</accession>
<organism evidence="3 4">
    <name type="scientific">Ensete ventricosum</name>
    <name type="common">Abyssinian banana</name>
    <name type="synonym">Musa ensete</name>
    <dbReference type="NCBI Taxonomy" id="4639"/>
    <lineage>
        <taxon>Eukaryota</taxon>
        <taxon>Viridiplantae</taxon>
        <taxon>Streptophyta</taxon>
        <taxon>Embryophyta</taxon>
        <taxon>Tracheophyta</taxon>
        <taxon>Spermatophyta</taxon>
        <taxon>Magnoliopsida</taxon>
        <taxon>Liliopsida</taxon>
        <taxon>Zingiberales</taxon>
        <taxon>Musaceae</taxon>
        <taxon>Ensete</taxon>
    </lineage>
</organism>
<dbReference type="PANTHER" id="PTHR31032">
    <property type="entry name" value="PGR5-LIKE PROTEIN 1B, CHLOROPLASTIC"/>
    <property type="match status" value="1"/>
</dbReference>
<feature type="region of interest" description="Disordered" evidence="1">
    <location>
        <begin position="26"/>
        <end position="47"/>
    </location>
</feature>
<feature type="transmembrane region" description="Helical" evidence="2">
    <location>
        <begin position="170"/>
        <end position="195"/>
    </location>
</feature>
<comment type="caution">
    <text evidence="3">The sequence shown here is derived from an EMBL/GenBank/DDBJ whole genome shotgun (WGS) entry which is preliminary data.</text>
</comment>
<proteinExistence type="predicted"/>
<feature type="non-terminal residue" evidence="3">
    <location>
        <position position="1"/>
    </location>
</feature>
<keyword evidence="2" id="KW-1133">Transmembrane helix</keyword>
<evidence type="ECO:0000313" key="4">
    <source>
        <dbReference type="Proteomes" id="UP000287651"/>
    </source>
</evidence>
<dbReference type="Proteomes" id="UP000287651">
    <property type="component" value="Unassembled WGS sequence"/>
</dbReference>
<name>A0A426YT91_ENSVE</name>
<dbReference type="GO" id="GO:0009773">
    <property type="term" value="P:photosynthetic electron transport in photosystem I"/>
    <property type="evidence" value="ECO:0007669"/>
    <property type="project" value="InterPro"/>
</dbReference>
<protein>
    <recommendedName>
        <fullName evidence="5">PGR5-like protein 1A, chloroplastic</fullName>
    </recommendedName>
</protein>
<dbReference type="InterPro" id="IPR039987">
    <property type="entry name" value="PGRL1"/>
</dbReference>
<dbReference type="GO" id="GO:0009535">
    <property type="term" value="C:chloroplast thylakoid membrane"/>
    <property type="evidence" value="ECO:0007669"/>
    <property type="project" value="InterPro"/>
</dbReference>
<gene>
    <name evidence="3" type="ORF">B296_00034663</name>
</gene>
<dbReference type="EMBL" id="AMZH03010339">
    <property type="protein sequence ID" value="RRT54934.1"/>
    <property type="molecule type" value="Genomic_DNA"/>
</dbReference>
<dbReference type="GO" id="GO:0016730">
    <property type="term" value="F:oxidoreductase activity, acting on iron-sulfur proteins as donors"/>
    <property type="evidence" value="ECO:0007669"/>
    <property type="project" value="InterPro"/>
</dbReference>
<feature type="compositionally biased region" description="Pro residues" evidence="1">
    <location>
        <begin position="33"/>
        <end position="42"/>
    </location>
</feature>
<evidence type="ECO:0000256" key="2">
    <source>
        <dbReference type="SAM" id="Phobius"/>
    </source>
</evidence>
<evidence type="ECO:0008006" key="5">
    <source>
        <dbReference type="Google" id="ProtNLM"/>
    </source>
</evidence>
<keyword evidence="2" id="KW-0472">Membrane</keyword>
<sequence>AITPRCPLPPRVAARAPHAPVLLLRSGTRPRLPRPPRPPPFRARPAPAAAALRWRPEGVLPGRPRPRCGGGRRSFSPVLAVAADAPSCLYVGPIESASKEMLEALYQQARDSYYNGKPLIVDAMFDKIELKLRLYGSKSVVKYPRCSLRQQSTYADAEEDPSQAFALASVWLALLAFGSSAILVPAICIITLAFADAINSRYYLYSERSTFGSLMTVNKTLVLGLGHLVGYPLAFASIQALQGLWRNELVAMKGSCPNCGEEVFTFVRAQNSTGRPHRAACHVCECSLEFQTKVEVCSFPVYHLNGCF</sequence>
<evidence type="ECO:0000313" key="3">
    <source>
        <dbReference type="EMBL" id="RRT54934.1"/>
    </source>
</evidence>
<reference evidence="3 4" key="1">
    <citation type="journal article" date="2014" name="Agronomy (Basel)">
        <title>A Draft Genome Sequence for Ensete ventricosum, the Drought-Tolerant Tree Against Hunger.</title>
        <authorList>
            <person name="Harrison J."/>
            <person name="Moore K.A."/>
            <person name="Paszkiewicz K."/>
            <person name="Jones T."/>
            <person name="Grant M."/>
            <person name="Ambacheew D."/>
            <person name="Muzemil S."/>
            <person name="Studholme D.J."/>
        </authorList>
    </citation>
    <scope>NUCLEOTIDE SEQUENCE [LARGE SCALE GENOMIC DNA]</scope>
</reference>
<dbReference type="PANTHER" id="PTHR31032:SF2">
    <property type="entry name" value="PGR5-LIKE A PROTEIN"/>
    <property type="match status" value="1"/>
</dbReference>
<dbReference type="AlphaFoldDB" id="A0A426YT91"/>